<reference evidence="13 14" key="2">
    <citation type="journal article" date="2017" name="Front. Microbiol.">
        <title>New Insights into the Diversity of the Genus Faecalibacterium.</title>
        <authorList>
            <person name="Benevides L."/>
            <person name="Burman S."/>
            <person name="Martin R."/>
            <person name="Robert V."/>
            <person name="Thomas M."/>
            <person name="Miquel S."/>
            <person name="Chain F."/>
            <person name="Sokol H."/>
            <person name="Bermudez-Humaran L.G."/>
            <person name="Morrison M."/>
            <person name="Langella P."/>
            <person name="Azevedo V.A."/>
            <person name="Chatel J.M."/>
            <person name="Soares S."/>
        </authorList>
    </citation>
    <scope>NUCLEOTIDE SEQUENCE [LARGE SCALE GENOMIC DNA]</scope>
    <source>
        <strain evidence="8 13">CNCM I 4546</strain>
        <strain evidence="9 14">CNCM I 4573</strain>
    </source>
</reference>
<dbReference type="InterPro" id="IPR036792">
    <property type="entry name" value="Asp_carbatrfase_reg_C_sf"/>
</dbReference>
<evidence type="ECO:0000313" key="17">
    <source>
        <dbReference type="Proteomes" id="UP000462091"/>
    </source>
</evidence>
<dbReference type="Proteomes" id="UP000462091">
    <property type="component" value="Unassembled WGS sequence"/>
</dbReference>
<dbReference type="Proteomes" id="UP000219901">
    <property type="component" value="Unassembled WGS sequence"/>
</dbReference>
<evidence type="ECO:0000313" key="9">
    <source>
        <dbReference type="EMBL" id="PDX74358.1"/>
    </source>
</evidence>
<dbReference type="EMBL" id="WKQM01000002">
    <property type="protein sequence ID" value="MSC50607.1"/>
    <property type="molecule type" value="Genomic_DNA"/>
</dbReference>
<dbReference type="Proteomes" id="UP000252378">
    <property type="component" value="Unassembled WGS sequence"/>
</dbReference>
<evidence type="ECO:0000313" key="6">
    <source>
        <dbReference type="EMBL" id="CUM71584.1"/>
    </source>
</evidence>
<evidence type="ECO:0000313" key="7">
    <source>
        <dbReference type="EMBL" id="MSC50607.1"/>
    </source>
</evidence>
<dbReference type="PANTHER" id="PTHR35805:SF1">
    <property type="entry name" value="ASPARTATE CARBAMOYLTRANSFERASE REGULATORY CHAIN"/>
    <property type="match status" value="1"/>
</dbReference>
<dbReference type="GeneID" id="75069014"/>
<dbReference type="EMBL" id="NMTV01000071">
    <property type="protein sequence ID" value="PDX71368.1"/>
    <property type="molecule type" value="Genomic_DNA"/>
</dbReference>
<dbReference type="GO" id="GO:0046872">
    <property type="term" value="F:metal ion binding"/>
    <property type="evidence" value="ECO:0007669"/>
    <property type="project" value="UniProtKB-KW"/>
</dbReference>
<dbReference type="InterPro" id="IPR020545">
    <property type="entry name" value="Asp_carbamoyltransf_reg_N"/>
</dbReference>
<evidence type="ECO:0000313" key="11">
    <source>
        <dbReference type="EMBL" id="RGC02499.1"/>
    </source>
</evidence>
<dbReference type="EMBL" id="PXUP01000002">
    <property type="protein sequence ID" value="RCH47756.1"/>
    <property type="molecule type" value="Genomic_DNA"/>
</dbReference>
<keyword evidence="1" id="KW-0479">Metal-binding</keyword>
<dbReference type="Proteomes" id="UP000260783">
    <property type="component" value="Unassembled WGS sequence"/>
</dbReference>
<evidence type="ECO:0000313" key="13">
    <source>
        <dbReference type="Proteomes" id="UP000219901"/>
    </source>
</evidence>
<dbReference type="SUPFAM" id="SSF57825">
    <property type="entry name" value="Aspartate carbamoyltransferase, Regulatory-chain, C-terminal domain"/>
    <property type="match status" value="1"/>
</dbReference>
<evidence type="ECO:0000256" key="2">
    <source>
        <dbReference type="ARBA" id="ARBA00022833"/>
    </source>
</evidence>
<evidence type="ECO:0000259" key="4">
    <source>
        <dbReference type="Pfam" id="PF01948"/>
    </source>
</evidence>
<sequence>MLNIDEIQNGIVIDHIKAGTAVGLMDLLGIAGNRTASVALIQNARSKKTASGRKDIIKVEGDASWLNLDVLAYLDPNISVTIIENGKAVRKEQPKPPKRLVNIVRCKNPRCISSIEEECDQIFELSSNGKYRCIYCEQELQVKPE</sequence>
<feature type="domain" description="Aspartate carbamoyltransferase regulatory subunit C-terminal" evidence="5">
    <location>
        <begin position="100"/>
        <end position="141"/>
    </location>
</feature>
<dbReference type="Gene3D" id="2.30.30.20">
    <property type="entry name" value="Aspartate carbamoyltransferase regulatory subunit, C-terminal domain"/>
    <property type="match status" value="1"/>
</dbReference>
<organism evidence="6 12">
    <name type="scientific">Faecalibacterium prausnitzii</name>
    <dbReference type="NCBI Taxonomy" id="853"/>
    <lineage>
        <taxon>Bacteria</taxon>
        <taxon>Bacillati</taxon>
        <taxon>Bacillota</taxon>
        <taxon>Clostridia</taxon>
        <taxon>Eubacteriales</taxon>
        <taxon>Oscillospiraceae</taxon>
        <taxon>Faecalibacterium</taxon>
    </lineage>
</organism>
<evidence type="ECO:0000313" key="8">
    <source>
        <dbReference type="EMBL" id="PDX71368.1"/>
    </source>
</evidence>
<dbReference type="InterPro" id="IPR036793">
    <property type="entry name" value="Asp_carbatrfase_reg_N_sf"/>
</dbReference>
<protein>
    <submittedName>
        <fullName evidence="6">Aspartate carbamoyltransferase regulatory chain</fullName>
    </submittedName>
    <submittedName>
        <fullName evidence="7">Aspartate carbamoyltransferase regulatory subunit</fullName>
    </submittedName>
</protein>
<reference evidence="7 17" key="6">
    <citation type="journal article" date="2019" name="Nat. Med.">
        <title>A library of human gut bacterial isolates paired with longitudinal multiomics data enables mechanistic microbiome research.</title>
        <authorList>
            <person name="Poyet M."/>
            <person name="Groussin M."/>
            <person name="Gibbons S.M."/>
            <person name="Avila-Pacheco J."/>
            <person name="Jiang X."/>
            <person name="Kearney S.M."/>
            <person name="Perrotta A.R."/>
            <person name="Berdy B."/>
            <person name="Zhao S."/>
            <person name="Lieberman T.D."/>
            <person name="Swanson P.K."/>
            <person name="Smith M."/>
            <person name="Roesemann S."/>
            <person name="Alexander J.E."/>
            <person name="Rich S.A."/>
            <person name="Livny J."/>
            <person name="Vlamakis H."/>
            <person name="Clish C."/>
            <person name="Bullock K."/>
            <person name="Deik A."/>
            <person name="Scott J."/>
            <person name="Pierce K.A."/>
            <person name="Xavier R.J."/>
            <person name="Alm E.J."/>
        </authorList>
    </citation>
    <scope>NUCLEOTIDE SEQUENCE [LARGE SCALE GENOMIC DNA]</scope>
    <source>
        <strain evidence="7 17">BIOML-B1</strain>
    </source>
</reference>
<evidence type="ECO:0000313" key="10">
    <source>
        <dbReference type="EMBL" id="RCH47756.1"/>
    </source>
</evidence>
<dbReference type="EMBL" id="CYXN01000001">
    <property type="protein sequence ID" value="CUM71584.1"/>
    <property type="molecule type" value="Genomic_DNA"/>
</dbReference>
<evidence type="ECO:0000313" key="14">
    <source>
        <dbReference type="Proteomes" id="UP000220157"/>
    </source>
</evidence>
<dbReference type="Proteomes" id="UP000220157">
    <property type="component" value="Unassembled WGS sequence"/>
</dbReference>
<reference evidence="8" key="3">
    <citation type="submission" date="2017-07" db="EMBL/GenBank/DDBJ databases">
        <authorList>
            <person name="Sun Z.S."/>
            <person name="Albrecht U."/>
            <person name="Echele G."/>
            <person name="Lee C.C."/>
        </authorList>
    </citation>
    <scope>NUCLEOTIDE SEQUENCE</scope>
    <source>
        <strain evidence="8">CNCM I 4546</strain>
        <strain evidence="9">CNCM I 4573</strain>
    </source>
</reference>
<evidence type="ECO:0000313" key="16">
    <source>
        <dbReference type="Proteomes" id="UP000260783"/>
    </source>
</evidence>
<accession>A0A173R0S6</accession>
<dbReference type="GO" id="GO:0006207">
    <property type="term" value="P:'de novo' pyrimidine nucleobase biosynthetic process"/>
    <property type="evidence" value="ECO:0007669"/>
    <property type="project" value="InterPro"/>
</dbReference>
<dbReference type="Pfam" id="PF02748">
    <property type="entry name" value="PyrI_C"/>
    <property type="match status" value="1"/>
</dbReference>
<proteinExistence type="predicted"/>
<reference evidence="10 15" key="4">
    <citation type="submission" date="2018-03" db="EMBL/GenBank/DDBJ databases">
        <title>Complete genome sequencing of Faecalibacterium prausnitzii strains isolated from the human gut.</title>
        <authorList>
            <person name="Fitzgerald B.C."/>
            <person name="Shkoporov A.N."/>
            <person name="Ross P.R."/>
            <person name="Hill C."/>
        </authorList>
    </citation>
    <scope>NUCLEOTIDE SEQUENCE [LARGE SCALE GENOMIC DNA]</scope>
    <source>
        <strain evidence="10 15">ATCC 27768</strain>
    </source>
</reference>
<dbReference type="GO" id="GO:0009347">
    <property type="term" value="C:aspartate carbamoyltransferase complex"/>
    <property type="evidence" value="ECO:0007669"/>
    <property type="project" value="InterPro"/>
</dbReference>
<dbReference type="AlphaFoldDB" id="A0A173R0S6"/>
<dbReference type="InterPro" id="IPR002801">
    <property type="entry name" value="Asp_carbamoylTrfase_reg"/>
</dbReference>
<dbReference type="PANTHER" id="PTHR35805">
    <property type="entry name" value="ASPARTATE CARBAMOYLTRANSFERASE REGULATORY CHAIN"/>
    <property type="match status" value="1"/>
</dbReference>
<dbReference type="GO" id="GO:0006221">
    <property type="term" value="P:pyrimidine nucleotide biosynthetic process"/>
    <property type="evidence" value="ECO:0007669"/>
    <property type="project" value="UniProtKB-KW"/>
</dbReference>
<dbReference type="EMBL" id="QVEW01000001">
    <property type="protein sequence ID" value="RGC02499.1"/>
    <property type="molecule type" value="Genomic_DNA"/>
</dbReference>
<dbReference type="RefSeq" id="WP_005926098.1">
    <property type="nucleotide sequence ID" value="NZ_BNEV01000014.1"/>
</dbReference>
<reference evidence="6 12" key="1">
    <citation type="submission" date="2015-09" db="EMBL/GenBank/DDBJ databases">
        <authorList>
            <consortium name="Pathogen Informatics"/>
        </authorList>
    </citation>
    <scope>NUCLEOTIDE SEQUENCE [LARGE SCALE GENOMIC DNA]</scope>
    <source>
        <strain evidence="6 12">2789STDY5834970</strain>
    </source>
</reference>
<gene>
    <name evidence="6" type="primary">pyrI</name>
    <name evidence="10" type="ORF">C7J97_01765</name>
    <name evidence="8" type="ORF">CGS55_14390</name>
    <name evidence="9" type="ORF">CGS56_15110</name>
    <name evidence="11" type="ORF">DWZ04_01195</name>
    <name evidence="6" type="ORF">ERS852582_00192</name>
    <name evidence="7" type="ORF">GKE10_01525</name>
</gene>
<dbReference type="GO" id="GO:0016740">
    <property type="term" value="F:transferase activity"/>
    <property type="evidence" value="ECO:0007669"/>
    <property type="project" value="UniProtKB-KW"/>
</dbReference>
<dbReference type="Pfam" id="PF01948">
    <property type="entry name" value="PyrI"/>
    <property type="match status" value="1"/>
</dbReference>
<feature type="domain" description="Aspartate carbamoyltransferase regulatory subunit N-terminal" evidence="4">
    <location>
        <begin position="2"/>
        <end position="93"/>
    </location>
</feature>
<keyword evidence="3" id="KW-0665">Pyrimidine biosynthesis</keyword>
<dbReference type="InterPro" id="IPR020542">
    <property type="entry name" value="Asp_carbamoyltrfase_reg_C"/>
</dbReference>
<evidence type="ECO:0000259" key="5">
    <source>
        <dbReference type="Pfam" id="PF02748"/>
    </source>
</evidence>
<evidence type="ECO:0000256" key="1">
    <source>
        <dbReference type="ARBA" id="ARBA00022723"/>
    </source>
</evidence>
<keyword evidence="6" id="KW-0808">Transferase</keyword>
<name>A0A173R0S6_9FIRM</name>
<dbReference type="Gene3D" id="3.30.70.140">
    <property type="entry name" value="Aspartate carbamoyltransferase regulatory subunit, N-terminal domain"/>
    <property type="match status" value="1"/>
</dbReference>
<reference evidence="11 16" key="5">
    <citation type="submission" date="2018-08" db="EMBL/GenBank/DDBJ databases">
        <title>A genome reference for cultivated species of the human gut microbiota.</title>
        <authorList>
            <person name="Zou Y."/>
            <person name="Xue W."/>
            <person name="Luo G."/>
        </authorList>
    </citation>
    <scope>NUCLEOTIDE SEQUENCE [LARGE SCALE GENOMIC DNA]</scope>
    <source>
        <strain evidence="11 16">AF29-11BH</strain>
    </source>
</reference>
<dbReference type="Proteomes" id="UP000095649">
    <property type="component" value="Unassembled WGS sequence"/>
</dbReference>
<dbReference type="SUPFAM" id="SSF54893">
    <property type="entry name" value="Aspartate carbamoyltransferase, Regulatory-chain, N-terminal domain"/>
    <property type="match status" value="1"/>
</dbReference>
<evidence type="ECO:0000313" key="15">
    <source>
        <dbReference type="Proteomes" id="UP000252378"/>
    </source>
</evidence>
<evidence type="ECO:0000313" key="12">
    <source>
        <dbReference type="Proteomes" id="UP000095649"/>
    </source>
</evidence>
<evidence type="ECO:0000256" key="3">
    <source>
        <dbReference type="ARBA" id="ARBA00022975"/>
    </source>
</evidence>
<dbReference type="OrthoDB" id="5599321at2"/>
<dbReference type="EMBL" id="NMTW01000053">
    <property type="protein sequence ID" value="PDX74358.1"/>
    <property type="molecule type" value="Genomic_DNA"/>
</dbReference>
<keyword evidence="2" id="KW-0862">Zinc</keyword>